<evidence type="ECO:0000256" key="1">
    <source>
        <dbReference type="SAM" id="SignalP"/>
    </source>
</evidence>
<dbReference type="EMBL" id="CP028844">
    <property type="protein sequence ID" value="AWB25726.1"/>
    <property type="molecule type" value="Genomic_DNA"/>
</dbReference>
<accession>A0A2R4WW24</accession>
<dbReference type="GO" id="GO:0006355">
    <property type="term" value="P:regulation of DNA-templated transcription"/>
    <property type="evidence" value="ECO:0007669"/>
    <property type="project" value="TreeGrafter"/>
</dbReference>
<reference evidence="3 4" key="1">
    <citation type="submission" date="2018-04" db="EMBL/GenBank/DDBJ databases">
        <title>Methylobacterium sp. PR1016A genome.</title>
        <authorList>
            <person name="Park W."/>
        </authorList>
    </citation>
    <scope>NUCLEOTIDE SEQUENCE [LARGE SCALE GENOMIC DNA]</scope>
    <source>
        <strain evidence="3 4">PR1016A</strain>
    </source>
</reference>
<dbReference type="OrthoDB" id="186587at2"/>
<dbReference type="CDD" id="cd03139">
    <property type="entry name" value="GATase1_PfpI_2"/>
    <property type="match status" value="1"/>
</dbReference>
<dbReference type="PANTHER" id="PTHR43130:SF2">
    <property type="entry name" value="DJ-1_PFPI DOMAIN-CONTAINING PROTEIN"/>
    <property type="match status" value="1"/>
</dbReference>
<evidence type="ECO:0000259" key="2">
    <source>
        <dbReference type="Pfam" id="PF01965"/>
    </source>
</evidence>
<keyword evidence="1" id="KW-0732">Signal</keyword>
<dbReference type="InterPro" id="IPR002818">
    <property type="entry name" value="DJ-1/PfpI"/>
</dbReference>
<feature type="domain" description="DJ-1/PfpI" evidence="2">
    <location>
        <begin position="55"/>
        <end position="216"/>
    </location>
</feature>
<dbReference type="PANTHER" id="PTHR43130">
    <property type="entry name" value="ARAC-FAMILY TRANSCRIPTIONAL REGULATOR"/>
    <property type="match status" value="1"/>
</dbReference>
<dbReference type="KEGG" id="mee:DA075_33345"/>
<dbReference type="Gene3D" id="3.40.50.880">
    <property type="match status" value="1"/>
</dbReference>
<dbReference type="AlphaFoldDB" id="A0A2R4WW24"/>
<proteinExistence type="predicted"/>
<dbReference type="InterPro" id="IPR052158">
    <property type="entry name" value="INH-QAR"/>
</dbReference>
<gene>
    <name evidence="3" type="ORF">DA075_33345</name>
</gene>
<evidence type="ECO:0000313" key="4">
    <source>
        <dbReference type="Proteomes" id="UP000244755"/>
    </source>
</evidence>
<protein>
    <submittedName>
        <fullName evidence="3">DJ-1/PfpI family protein</fullName>
    </submittedName>
</protein>
<feature type="signal peptide" evidence="1">
    <location>
        <begin position="1"/>
        <end position="25"/>
    </location>
</feature>
<dbReference type="RefSeq" id="WP_099957379.1">
    <property type="nucleotide sequence ID" value="NZ_CP028844.1"/>
</dbReference>
<keyword evidence="4" id="KW-1185">Reference proteome</keyword>
<feature type="chain" id="PRO_5015359084" evidence="1">
    <location>
        <begin position="26"/>
        <end position="277"/>
    </location>
</feature>
<sequence length="277" mass="29305">MTIVDRRTAALLALLSPFAAGSARAESAGPSPHSSSNSYDMGRGDGVHWIGHEEIGMLIYPGMTIMDLIGPHSMFGAMMGAKIHLVSRSLDPVTSDAGVTIMPTATFETCPRDLTVLFTPGGTDGTIKAATDPETLAFMADRGSRATYVTSVCSGSLILGKAGLLEGYRATSHWSCRDALAGFGAIPTEARVVRDRNRITGAGVTAGLDFGLTMVAEMRDRTYAECCQLMSEYDPDPPFHAGSLKTAPREVREPMMELIAGFSEQAKALAAGGIARR</sequence>
<organism evidence="3 4">
    <name type="scientific">Methylobacterium currus</name>
    <dbReference type="NCBI Taxonomy" id="2051553"/>
    <lineage>
        <taxon>Bacteria</taxon>
        <taxon>Pseudomonadati</taxon>
        <taxon>Pseudomonadota</taxon>
        <taxon>Alphaproteobacteria</taxon>
        <taxon>Hyphomicrobiales</taxon>
        <taxon>Methylobacteriaceae</taxon>
        <taxon>Methylobacterium</taxon>
    </lineage>
</organism>
<dbReference type="SUPFAM" id="SSF52317">
    <property type="entry name" value="Class I glutamine amidotransferase-like"/>
    <property type="match status" value="1"/>
</dbReference>
<dbReference type="Pfam" id="PF01965">
    <property type="entry name" value="DJ-1_PfpI"/>
    <property type="match status" value="1"/>
</dbReference>
<dbReference type="Proteomes" id="UP000244755">
    <property type="component" value="Chromosome 2"/>
</dbReference>
<name>A0A2R4WW24_9HYPH</name>
<dbReference type="InterPro" id="IPR029062">
    <property type="entry name" value="Class_I_gatase-like"/>
</dbReference>
<evidence type="ECO:0000313" key="3">
    <source>
        <dbReference type="EMBL" id="AWB25726.1"/>
    </source>
</evidence>